<organism evidence="2 3">
    <name type="scientific">Ferroplasma acidarmanus Fer1</name>
    <dbReference type="NCBI Taxonomy" id="333146"/>
    <lineage>
        <taxon>Archaea</taxon>
        <taxon>Methanobacteriati</taxon>
        <taxon>Thermoplasmatota</taxon>
        <taxon>Thermoplasmata</taxon>
        <taxon>Thermoplasmatales</taxon>
        <taxon>Ferroplasmaceae</taxon>
        <taxon>Ferroplasma</taxon>
    </lineage>
</organism>
<dbReference type="EMBL" id="CP004145">
    <property type="protein sequence ID" value="AGO60982.1"/>
    <property type="molecule type" value="Genomic_DNA"/>
</dbReference>
<evidence type="ECO:0000313" key="3">
    <source>
        <dbReference type="Proteomes" id="UP000014660"/>
    </source>
</evidence>
<sequence>MFEINIVESSVFYHKRTGLSSNMAIGSMRKDNREHYKRVAKAIVMVSLFCMIAGAGYLNIAGVPIIEDASHMLPGALVNTGTSHGNFLYYYFTHGHFPSSSTWFNWLTVTMGLEPSIATIVADALGAAGWITAATADTILAASGYVGAAIGAAIAAY</sequence>
<keyword evidence="3" id="KW-1185">Reference proteome</keyword>
<dbReference type="AlphaFoldDB" id="S0AQD1"/>
<dbReference type="HOGENOM" id="CLU_1673913_0_0_2"/>
<dbReference type="KEGG" id="fac:FACI_IFERC01G1002"/>
<keyword evidence="1" id="KW-0812">Transmembrane</keyword>
<evidence type="ECO:0000313" key="2">
    <source>
        <dbReference type="EMBL" id="AGO60982.1"/>
    </source>
</evidence>
<dbReference type="RefSeq" id="WP_009887036.1">
    <property type="nucleotide sequence ID" value="NC_021592.1"/>
</dbReference>
<proteinExistence type="predicted"/>
<dbReference type="GeneID" id="16025171"/>
<gene>
    <name evidence="2" type="ORF">FACI_IFERC00001G1002</name>
</gene>
<evidence type="ECO:0000256" key="1">
    <source>
        <dbReference type="SAM" id="Phobius"/>
    </source>
</evidence>
<protein>
    <submittedName>
        <fullName evidence="2">Uncharacterized protein</fullName>
    </submittedName>
</protein>
<feature type="transmembrane region" description="Helical" evidence="1">
    <location>
        <begin position="39"/>
        <end position="58"/>
    </location>
</feature>
<reference evidence="2 3" key="1">
    <citation type="journal article" date="2007" name="Proc. Natl. Acad. Sci. U.S.A.">
        <title>Genome dynamics in a natural archaeal population.</title>
        <authorList>
            <person name="Allen E.E."/>
            <person name="Tyson G.W."/>
            <person name="Whitaker R.J."/>
            <person name="Detter J.C."/>
            <person name="Richardson P.M."/>
            <person name="Banfield J.F."/>
        </authorList>
    </citation>
    <scope>NUCLEOTIDE SEQUENCE [LARGE SCALE GENOMIC DNA]</scope>
    <source>
        <strain evidence="3">fer1</strain>
    </source>
</reference>
<name>S0AQD1_FERAC</name>
<accession>S0AQD1</accession>
<dbReference type="Proteomes" id="UP000014660">
    <property type="component" value="Chromosome"/>
</dbReference>
<keyword evidence="1" id="KW-1133">Transmembrane helix</keyword>
<keyword evidence="1" id="KW-0472">Membrane</keyword>